<dbReference type="GO" id="GO:0008168">
    <property type="term" value="F:methyltransferase activity"/>
    <property type="evidence" value="ECO:0007669"/>
    <property type="project" value="UniProtKB-KW"/>
</dbReference>
<feature type="domain" description="Ribosomal RNA small subunit methyltransferase E methyltransferase" evidence="11">
    <location>
        <begin position="78"/>
        <end position="230"/>
    </location>
</feature>
<comment type="similarity">
    <text evidence="2 10">Belongs to the RNA methyltransferase RsmE family.</text>
</comment>
<dbReference type="InterPro" id="IPR046886">
    <property type="entry name" value="RsmE_MTase_dom"/>
</dbReference>
<dbReference type="InterPro" id="IPR029026">
    <property type="entry name" value="tRNA_m1G_MTases_N"/>
</dbReference>
<evidence type="ECO:0000256" key="6">
    <source>
        <dbReference type="ARBA" id="ARBA00022679"/>
    </source>
</evidence>
<reference evidence="13 14" key="1">
    <citation type="submission" date="2020-08" db="EMBL/GenBank/DDBJ databases">
        <title>Genome public.</title>
        <authorList>
            <person name="Liu C."/>
            <person name="Sun Q."/>
        </authorList>
    </citation>
    <scope>NUCLEOTIDE SEQUENCE [LARGE SCALE GENOMIC DNA]</scope>
    <source>
        <strain evidence="13 14">New-7</strain>
    </source>
</reference>
<comment type="function">
    <text evidence="8 10">Specifically methylates the N3 position of the uracil ring of uridine 1498 (m3U1498) in 16S rRNA. Acts on the fully assembled 30S ribosomal subunit.</text>
</comment>
<keyword evidence="6 10" id="KW-0808">Transferase</keyword>
<organism evidence="13 14">
    <name type="scientific">Alistipes hominis</name>
    <dbReference type="NCBI Taxonomy" id="2763015"/>
    <lineage>
        <taxon>Bacteria</taxon>
        <taxon>Pseudomonadati</taxon>
        <taxon>Bacteroidota</taxon>
        <taxon>Bacteroidia</taxon>
        <taxon>Bacteroidales</taxon>
        <taxon>Rikenellaceae</taxon>
        <taxon>Alistipes</taxon>
    </lineage>
</organism>
<keyword evidence="4 10" id="KW-0698">rRNA processing</keyword>
<evidence type="ECO:0000259" key="11">
    <source>
        <dbReference type="Pfam" id="PF04452"/>
    </source>
</evidence>
<evidence type="ECO:0000313" key="14">
    <source>
        <dbReference type="Proteomes" id="UP000636891"/>
    </source>
</evidence>
<dbReference type="Proteomes" id="UP000636891">
    <property type="component" value="Unassembled WGS sequence"/>
</dbReference>
<dbReference type="SUPFAM" id="SSF75217">
    <property type="entry name" value="alpha/beta knot"/>
    <property type="match status" value="1"/>
</dbReference>
<evidence type="ECO:0000256" key="10">
    <source>
        <dbReference type="PIRNR" id="PIRNR015601"/>
    </source>
</evidence>
<comment type="catalytic activity">
    <reaction evidence="9 10">
        <text>uridine(1498) in 16S rRNA + S-adenosyl-L-methionine = N(3)-methyluridine(1498) in 16S rRNA + S-adenosyl-L-homocysteine + H(+)</text>
        <dbReference type="Rhea" id="RHEA:42920"/>
        <dbReference type="Rhea" id="RHEA-COMP:10283"/>
        <dbReference type="Rhea" id="RHEA-COMP:10284"/>
        <dbReference type="ChEBI" id="CHEBI:15378"/>
        <dbReference type="ChEBI" id="CHEBI:57856"/>
        <dbReference type="ChEBI" id="CHEBI:59789"/>
        <dbReference type="ChEBI" id="CHEBI:65315"/>
        <dbReference type="ChEBI" id="CHEBI:74502"/>
        <dbReference type="EC" id="2.1.1.193"/>
    </reaction>
</comment>
<dbReference type="RefSeq" id="WP_118656327.1">
    <property type="nucleotide sequence ID" value="NZ_JACOOK010000001.1"/>
</dbReference>
<evidence type="ECO:0000256" key="7">
    <source>
        <dbReference type="ARBA" id="ARBA00022691"/>
    </source>
</evidence>
<evidence type="ECO:0000256" key="4">
    <source>
        <dbReference type="ARBA" id="ARBA00022552"/>
    </source>
</evidence>
<dbReference type="EC" id="2.1.1.193" evidence="10"/>
<dbReference type="InterPro" id="IPR006700">
    <property type="entry name" value="RsmE"/>
</dbReference>
<dbReference type="GO" id="GO:0032259">
    <property type="term" value="P:methylation"/>
    <property type="evidence" value="ECO:0007669"/>
    <property type="project" value="UniProtKB-KW"/>
</dbReference>
<evidence type="ECO:0000256" key="3">
    <source>
        <dbReference type="ARBA" id="ARBA00022490"/>
    </source>
</evidence>
<gene>
    <name evidence="13" type="ORF">H8S08_01950</name>
</gene>
<keyword evidence="3 10" id="KW-0963">Cytoplasm</keyword>
<dbReference type="NCBIfam" id="TIGR00046">
    <property type="entry name" value="RsmE family RNA methyltransferase"/>
    <property type="match status" value="1"/>
</dbReference>
<dbReference type="EMBL" id="JACOOK010000001">
    <property type="protein sequence ID" value="MBC5615785.1"/>
    <property type="molecule type" value="Genomic_DNA"/>
</dbReference>
<dbReference type="Gene3D" id="3.40.1280.10">
    <property type="match status" value="1"/>
</dbReference>
<accession>A0ABR7CJG2</accession>
<keyword evidence="14" id="KW-1185">Reference proteome</keyword>
<dbReference type="Pfam" id="PF20260">
    <property type="entry name" value="PUA_4"/>
    <property type="match status" value="1"/>
</dbReference>
<comment type="caution">
    <text evidence="13">The sequence shown here is derived from an EMBL/GenBank/DDBJ whole genome shotgun (WGS) entry which is preliminary data.</text>
</comment>
<evidence type="ECO:0000256" key="1">
    <source>
        <dbReference type="ARBA" id="ARBA00004496"/>
    </source>
</evidence>
<dbReference type="InterPro" id="IPR015947">
    <property type="entry name" value="PUA-like_sf"/>
</dbReference>
<feature type="domain" description="Ribosomal RNA small subunit methyltransferase E PUA-like" evidence="12">
    <location>
        <begin position="18"/>
        <end position="63"/>
    </location>
</feature>
<dbReference type="PIRSF" id="PIRSF015601">
    <property type="entry name" value="MTase_slr0722"/>
    <property type="match status" value="1"/>
</dbReference>
<dbReference type="Pfam" id="PF04452">
    <property type="entry name" value="Methyltrans_RNA"/>
    <property type="match status" value="1"/>
</dbReference>
<dbReference type="CDD" id="cd18084">
    <property type="entry name" value="RsmE-like"/>
    <property type="match status" value="1"/>
</dbReference>
<dbReference type="NCBIfam" id="NF008702">
    <property type="entry name" value="PRK11713.6-1"/>
    <property type="match status" value="1"/>
</dbReference>
<dbReference type="InterPro" id="IPR029028">
    <property type="entry name" value="Alpha/beta_knot_MTases"/>
</dbReference>
<dbReference type="PANTHER" id="PTHR30027">
    <property type="entry name" value="RIBOSOMAL RNA SMALL SUBUNIT METHYLTRANSFERASE E"/>
    <property type="match status" value="1"/>
</dbReference>
<keyword evidence="5 10" id="KW-0489">Methyltransferase</keyword>
<protein>
    <recommendedName>
        <fullName evidence="10">Ribosomal RNA small subunit methyltransferase E</fullName>
        <ecNumber evidence="10">2.1.1.193</ecNumber>
    </recommendedName>
</protein>
<evidence type="ECO:0000256" key="8">
    <source>
        <dbReference type="ARBA" id="ARBA00025699"/>
    </source>
</evidence>
<dbReference type="PANTHER" id="PTHR30027:SF3">
    <property type="entry name" value="16S RRNA (URACIL(1498)-N(3))-METHYLTRANSFERASE"/>
    <property type="match status" value="1"/>
</dbReference>
<dbReference type="InterPro" id="IPR046887">
    <property type="entry name" value="RsmE_PUA-like"/>
</dbReference>
<dbReference type="Gene3D" id="2.40.240.20">
    <property type="entry name" value="Hypothetical PUA domain-like, domain 1"/>
    <property type="match status" value="1"/>
</dbReference>
<evidence type="ECO:0000256" key="2">
    <source>
        <dbReference type="ARBA" id="ARBA00005528"/>
    </source>
</evidence>
<comment type="subcellular location">
    <subcellularLocation>
        <location evidence="1 10">Cytoplasm</location>
    </subcellularLocation>
</comment>
<keyword evidence="7 10" id="KW-0949">S-adenosyl-L-methionine</keyword>
<evidence type="ECO:0000313" key="13">
    <source>
        <dbReference type="EMBL" id="MBC5615785.1"/>
    </source>
</evidence>
<name>A0ABR7CJG2_9BACT</name>
<evidence type="ECO:0000256" key="5">
    <source>
        <dbReference type="ARBA" id="ARBA00022603"/>
    </source>
</evidence>
<proteinExistence type="inferred from homology"/>
<evidence type="ECO:0000259" key="12">
    <source>
        <dbReference type="Pfam" id="PF20260"/>
    </source>
</evidence>
<dbReference type="SUPFAM" id="SSF88697">
    <property type="entry name" value="PUA domain-like"/>
    <property type="match status" value="1"/>
</dbReference>
<evidence type="ECO:0000256" key="9">
    <source>
        <dbReference type="ARBA" id="ARBA00047944"/>
    </source>
</evidence>
<sequence length="237" mass="26581">MQLFYAPDVDFSTGRYLLSGEESRHCARVLRLRSGDFVHITDGRGTLCRAEIVSVSPHGCELSLGERTENFEKRSYFLQVAVAPTKNMDRLEWFAEKATEIGIDRITPLLTDHCERRTVKTDRLIRVVTGAVKQSLKAWHPQVDELTPFRELIGQPFDGKKLIAHCEADAGKILLRDCVRRGENVLVLIGPEGDFSKEEIALAYRNGFVPVSLGNSRLRTETAAVVATHSVAFLNEK</sequence>